<name>A0A1S1HA36_9SPHN</name>
<evidence type="ECO:0000313" key="2">
    <source>
        <dbReference type="EMBL" id="OHT18984.1"/>
    </source>
</evidence>
<dbReference type="Proteomes" id="UP000179467">
    <property type="component" value="Unassembled WGS sequence"/>
</dbReference>
<comment type="caution">
    <text evidence="2">The sequence shown here is derived from an EMBL/GenBank/DDBJ whole genome shotgun (WGS) entry which is preliminary data.</text>
</comment>
<accession>A0A1S1HA36</accession>
<evidence type="ECO:0000256" key="1">
    <source>
        <dbReference type="SAM" id="Phobius"/>
    </source>
</evidence>
<feature type="transmembrane region" description="Helical" evidence="1">
    <location>
        <begin position="124"/>
        <end position="143"/>
    </location>
</feature>
<dbReference type="EMBL" id="MIPT01000001">
    <property type="protein sequence ID" value="OHT18984.1"/>
    <property type="molecule type" value="Genomic_DNA"/>
</dbReference>
<feature type="transmembrane region" description="Helical" evidence="1">
    <location>
        <begin position="247"/>
        <end position="269"/>
    </location>
</feature>
<proteinExistence type="predicted"/>
<organism evidence="2 3">
    <name type="scientific">Edaphosphingomonas haloaromaticamans</name>
    <dbReference type="NCBI Taxonomy" id="653954"/>
    <lineage>
        <taxon>Bacteria</taxon>
        <taxon>Pseudomonadati</taxon>
        <taxon>Pseudomonadota</taxon>
        <taxon>Alphaproteobacteria</taxon>
        <taxon>Sphingomonadales</taxon>
        <taxon>Rhizorhabdaceae</taxon>
        <taxon>Edaphosphingomonas</taxon>
    </lineage>
</organism>
<feature type="transmembrane region" description="Helical" evidence="1">
    <location>
        <begin position="187"/>
        <end position="210"/>
    </location>
</feature>
<feature type="transmembrane region" description="Helical" evidence="1">
    <location>
        <begin position="290"/>
        <end position="308"/>
    </location>
</feature>
<evidence type="ECO:0000313" key="3">
    <source>
        <dbReference type="Proteomes" id="UP000179467"/>
    </source>
</evidence>
<protein>
    <recommendedName>
        <fullName evidence="4">Stage II sporulation protein M</fullName>
    </recommendedName>
</protein>
<reference evidence="2 3" key="1">
    <citation type="submission" date="2016-09" db="EMBL/GenBank/DDBJ databases">
        <title>Metabolic pathway, cell adaptation mechanisms and a novel monoxygenase revealed through proteogenomic-transcription analysis of a Sphingomonas haloaromaticamans strain degrading the fungicide ortho-phenylphenol.</title>
        <authorList>
            <person name="Perruchon C."/>
            <person name="Papadopoulou E.S."/>
            <person name="Rousidou C."/>
            <person name="Vasileiadis S."/>
            <person name="Tanou G."/>
            <person name="Amoutzias G."/>
            <person name="Molassiotis A."/>
            <person name="Karpouzas D.G."/>
        </authorList>
    </citation>
    <scope>NUCLEOTIDE SEQUENCE [LARGE SCALE GENOMIC DNA]</scope>
    <source>
        <strain evidence="2 3">P3</strain>
    </source>
</reference>
<keyword evidence="3" id="KW-1185">Reference proteome</keyword>
<gene>
    <name evidence="2" type="ORF">BHE75_00964</name>
</gene>
<dbReference type="OrthoDB" id="7699993at2"/>
<dbReference type="InterPro" id="IPR002798">
    <property type="entry name" value="SpoIIM-like"/>
</dbReference>
<keyword evidence="1" id="KW-1133">Transmembrane helix</keyword>
<dbReference type="Pfam" id="PF01944">
    <property type="entry name" value="SpoIIM"/>
    <property type="match status" value="1"/>
</dbReference>
<keyword evidence="1" id="KW-0472">Membrane</keyword>
<dbReference type="AlphaFoldDB" id="A0A1S1HA36"/>
<keyword evidence="1" id="KW-0812">Transmembrane</keyword>
<feature type="transmembrane region" description="Helical" evidence="1">
    <location>
        <begin position="320"/>
        <end position="339"/>
    </location>
</feature>
<evidence type="ECO:0008006" key="4">
    <source>
        <dbReference type="Google" id="ProtNLM"/>
    </source>
</evidence>
<dbReference type="PANTHER" id="PTHR35337">
    <property type="entry name" value="SLR1478 PROTEIN"/>
    <property type="match status" value="1"/>
</dbReference>
<dbReference type="PANTHER" id="PTHR35337:SF1">
    <property type="entry name" value="SLR1478 PROTEIN"/>
    <property type="match status" value="1"/>
</dbReference>
<dbReference type="RefSeq" id="WP_015459532.1">
    <property type="nucleotide sequence ID" value="NZ_MIPT01000001.1"/>
</dbReference>
<feature type="transmembrane region" description="Helical" evidence="1">
    <location>
        <begin position="217"/>
        <end position="235"/>
    </location>
</feature>
<sequence>MNPLRSPAAAPADPAATARRFREAHEADWRRLDELLTLAEKRSLRALDEEELMALPVLYRQALSSLSVARETSLDRALVEYLESLSARAYFFLYGVRTPAGQRLRAFVLHDWPASVRALWRETLVTLLLTVAGVVAAYLLVIHDTSWFYSIIPSELAGGRDPTSSTAALRATLHAEPGGPAADRDGLSIFATFLFTHNASVAIFAFALGFAFGLPSALLIVANGCTLGAFFALFAPRGLGVDLGGWLAIHGTTEIFAILIAGAAGLRIGRAVAFPGPSTRLAAAREAGRISATAMAGVVVMLMVAGLLEGIARQRIDANAARYAIGGGALLLWLAYFYWPRRRPADG</sequence>